<dbReference type="RefSeq" id="XP_066933752.1">
    <property type="nucleotide sequence ID" value="XM_067077651.1"/>
</dbReference>
<dbReference type="OrthoDB" id="5988035at2759"/>
<dbReference type="InterPro" id="IPR006578">
    <property type="entry name" value="MADF-dom"/>
</dbReference>
<feature type="region of interest" description="Disordered" evidence="2">
    <location>
        <begin position="365"/>
        <end position="406"/>
    </location>
</feature>
<evidence type="ECO:0000259" key="3">
    <source>
        <dbReference type="PROSITE" id="PS51029"/>
    </source>
</evidence>
<feature type="compositionally biased region" description="Polar residues" evidence="2">
    <location>
        <begin position="304"/>
        <end position="321"/>
    </location>
</feature>
<feature type="compositionally biased region" description="Basic and acidic residues" evidence="2">
    <location>
        <begin position="325"/>
        <end position="334"/>
    </location>
</feature>
<dbReference type="GeneID" id="136821416"/>
<dbReference type="GO" id="GO:0006357">
    <property type="term" value="P:regulation of transcription by RNA polymerase II"/>
    <property type="evidence" value="ECO:0007669"/>
    <property type="project" value="TreeGrafter"/>
</dbReference>
<feature type="region of interest" description="Disordered" evidence="2">
    <location>
        <begin position="72"/>
        <end position="102"/>
    </location>
</feature>
<dbReference type="AlphaFoldDB" id="A0A7M5XBF1"/>
<dbReference type="Pfam" id="PF10545">
    <property type="entry name" value="MADF_DNA_bdg"/>
    <property type="match status" value="1"/>
</dbReference>
<name>A0A7M5XBF1_9CNID</name>
<accession>A0A7M5XBF1</accession>
<keyword evidence="1" id="KW-0539">Nucleus</keyword>
<reference evidence="5" key="1">
    <citation type="submission" date="2021-01" db="UniProtKB">
        <authorList>
            <consortium name="EnsemblMetazoa"/>
        </authorList>
    </citation>
    <scope>IDENTIFICATION</scope>
</reference>
<dbReference type="GO" id="GO:0003677">
    <property type="term" value="F:DNA binding"/>
    <property type="evidence" value="ECO:0007669"/>
    <property type="project" value="InterPro"/>
</dbReference>
<dbReference type="InterPro" id="IPR039353">
    <property type="entry name" value="TF_Adf1"/>
</dbReference>
<dbReference type="PROSITE" id="PS51029">
    <property type="entry name" value="MADF"/>
    <property type="match status" value="1"/>
</dbReference>
<dbReference type="InterPro" id="IPR004210">
    <property type="entry name" value="BESS_motif"/>
</dbReference>
<dbReference type="PANTHER" id="PTHR12243">
    <property type="entry name" value="MADF DOMAIN TRANSCRIPTION FACTOR"/>
    <property type="match status" value="1"/>
</dbReference>
<dbReference type="PANTHER" id="PTHR12243:SF67">
    <property type="entry name" value="COREPRESSOR OF PANGOLIN, ISOFORM A-RELATED"/>
    <property type="match status" value="1"/>
</dbReference>
<evidence type="ECO:0000313" key="6">
    <source>
        <dbReference type="Proteomes" id="UP000594262"/>
    </source>
</evidence>
<feature type="region of interest" description="Disordered" evidence="2">
    <location>
        <begin position="302"/>
        <end position="334"/>
    </location>
</feature>
<evidence type="ECO:0000313" key="5">
    <source>
        <dbReference type="EnsemblMetazoa" id="CLYHEMP020568.1"/>
    </source>
</evidence>
<dbReference type="Proteomes" id="UP000594262">
    <property type="component" value="Unplaced"/>
</dbReference>
<evidence type="ECO:0000259" key="4">
    <source>
        <dbReference type="PROSITE" id="PS51031"/>
    </source>
</evidence>
<evidence type="ECO:0000256" key="2">
    <source>
        <dbReference type="SAM" id="MobiDB-lite"/>
    </source>
</evidence>
<proteinExistence type="predicted"/>
<feature type="domain" description="BESS" evidence="4">
    <location>
        <begin position="423"/>
        <end position="462"/>
    </location>
</feature>
<comment type="subcellular location">
    <subcellularLocation>
        <location evidence="1">Nucleus</location>
    </subcellularLocation>
</comment>
<dbReference type="GO" id="GO:0005634">
    <property type="term" value="C:nucleus"/>
    <property type="evidence" value="ECO:0007669"/>
    <property type="project" value="UniProtKB-SubCell"/>
</dbReference>
<keyword evidence="6" id="KW-1185">Reference proteome</keyword>
<evidence type="ECO:0008006" key="7">
    <source>
        <dbReference type="Google" id="ProtNLM"/>
    </source>
</evidence>
<feature type="compositionally biased region" description="Low complexity" evidence="2">
    <location>
        <begin position="72"/>
        <end position="88"/>
    </location>
</feature>
<feature type="compositionally biased region" description="Polar residues" evidence="2">
    <location>
        <begin position="374"/>
        <end position="391"/>
    </location>
</feature>
<feature type="domain" description="MADF" evidence="3">
    <location>
        <begin position="127"/>
        <end position="221"/>
    </location>
</feature>
<organism evidence="5 6">
    <name type="scientific">Clytia hemisphaerica</name>
    <dbReference type="NCBI Taxonomy" id="252671"/>
    <lineage>
        <taxon>Eukaryota</taxon>
        <taxon>Metazoa</taxon>
        <taxon>Cnidaria</taxon>
        <taxon>Hydrozoa</taxon>
        <taxon>Hydroidolina</taxon>
        <taxon>Leptothecata</taxon>
        <taxon>Obeliida</taxon>
        <taxon>Clytiidae</taxon>
        <taxon>Clytia</taxon>
    </lineage>
</organism>
<dbReference type="PROSITE" id="PS51031">
    <property type="entry name" value="BESS"/>
    <property type="match status" value="1"/>
</dbReference>
<evidence type="ECO:0000256" key="1">
    <source>
        <dbReference type="PROSITE-ProRule" id="PRU00371"/>
    </source>
</evidence>
<dbReference type="GO" id="GO:0005667">
    <property type="term" value="C:transcription regulator complex"/>
    <property type="evidence" value="ECO:0007669"/>
    <property type="project" value="TreeGrafter"/>
</dbReference>
<sequence>MASLASASTTGTGIPVEVRAPQKPPVMILVQPTDLVGRAPQAIIAHSAPTSIQPRISPPKAVSPIGVNNCSTSKKYSSSTSPSPASATTKRELASSPPAGITNHSAPTPCMVAGGLGSGVFLHFDKKLSDCVKQYPCLYDSKTVGYKDKKTAMKAWELVAKEVEVENGEHAQKLYFNLKKRFHKRRNFLKRLQRSGTNNHILLKKARSDVSVYAFLDWLIPFTQVRQPRVPIKPEEANLLEAKYLASVESEEFLDERPSFVDLHYNNSTSGESFEHEGGLYVKQEAPDDEEAMYLGDEEIITVRPSSPMNSEPTPPSSFGNHGNHKQEDDLQSDENHNVPEKRILMNTSIENAITANNLNHDEFTRKRTRDTSFTDPAPSLTTTHPENLTNSHHRHTQEHINSKRSKFTLENHAADSKYSDLENEDNLFGQMVGAELKGLPYKERCIAKLKIQNILFDMQMTALNKRNGKSDRRESHTI</sequence>
<protein>
    <recommendedName>
        <fullName evidence="7">MADF domain-containing protein</fullName>
    </recommendedName>
</protein>
<dbReference type="EnsemblMetazoa" id="CLYHEMT020568.1">
    <property type="protein sequence ID" value="CLYHEMP020568.1"/>
    <property type="gene ID" value="CLYHEMG020568"/>
</dbReference>